<dbReference type="SUPFAM" id="SSF82679">
    <property type="entry name" value="N-utilization substance G protein NusG, N-terminal domain"/>
    <property type="match status" value="1"/>
</dbReference>
<evidence type="ECO:0000256" key="2">
    <source>
        <dbReference type="ARBA" id="ARBA00023015"/>
    </source>
</evidence>
<evidence type="ECO:0000259" key="4">
    <source>
        <dbReference type="Pfam" id="PF02357"/>
    </source>
</evidence>
<keyword evidence="1" id="KW-0889">Transcription antitermination</keyword>
<keyword evidence="3" id="KW-0804">Transcription</keyword>
<evidence type="ECO:0000256" key="1">
    <source>
        <dbReference type="ARBA" id="ARBA00022814"/>
    </source>
</evidence>
<feature type="domain" description="NusG-like N-terminal" evidence="4">
    <location>
        <begin position="2"/>
        <end position="93"/>
    </location>
</feature>
<dbReference type="InterPro" id="IPR008991">
    <property type="entry name" value="Translation_prot_SH3-like_sf"/>
</dbReference>
<dbReference type="Gene3D" id="3.30.70.940">
    <property type="entry name" value="NusG, N-terminal domain"/>
    <property type="match status" value="1"/>
</dbReference>
<dbReference type="PANTHER" id="PTHR30265:SF4">
    <property type="entry name" value="KOW MOTIF FAMILY PROTEIN, EXPRESSED"/>
    <property type="match status" value="1"/>
</dbReference>
<keyword evidence="2" id="KW-0805">Transcription regulation</keyword>
<gene>
    <name evidence="5" type="ORF">HYN48_00340</name>
</gene>
<dbReference type="KEGG" id="fmg:HYN48_00340"/>
<evidence type="ECO:0000313" key="6">
    <source>
        <dbReference type="Proteomes" id="UP000244193"/>
    </source>
</evidence>
<dbReference type="GO" id="GO:0006354">
    <property type="term" value="P:DNA-templated transcription elongation"/>
    <property type="evidence" value="ECO:0007669"/>
    <property type="project" value="InterPro"/>
</dbReference>
<evidence type="ECO:0000256" key="3">
    <source>
        <dbReference type="ARBA" id="ARBA00023163"/>
    </source>
</evidence>
<proteinExistence type="predicted"/>
<dbReference type="InterPro" id="IPR006645">
    <property type="entry name" value="NGN-like_dom"/>
</dbReference>
<dbReference type="RefSeq" id="WP_108369245.1">
    <property type="nucleotide sequence ID" value="NZ_CP028811.1"/>
</dbReference>
<evidence type="ECO:0000313" key="5">
    <source>
        <dbReference type="EMBL" id="AWA28653.1"/>
    </source>
</evidence>
<dbReference type="Pfam" id="PF02357">
    <property type="entry name" value="NusG"/>
    <property type="match status" value="1"/>
</dbReference>
<dbReference type="PANTHER" id="PTHR30265">
    <property type="entry name" value="RHO-INTERACTING TRANSCRIPTION TERMINATION FACTOR NUSG"/>
    <property type="match status" value="1"/>
</dbReference>
<keyword evidence="6" id="KW-1185">Reference proteome</keyword>
<dbReference type="EMBL" id="CP028811">
    <property type="protein sequence ID" value="AWA28653.1"/>
    <property type="molecule type" value="Genomic_DNA"/>
</dbReference>
<dbReference type="GO" id="GO:0031564">
    <property type="term" value="P:transcription antitermination"/>
    <property type="evidence" value="ECO:0007669"/>
    <property type="project" value="UniProtKB-KW"/>
</dbReference>
<dbReference type="AlphaFoldDB" id="A0A2S0RAG8"/>
<protein>
    <submittedName>
        <fullName evidence="5">Antitermination protein NusG</fullName>
    </submittedName>
</protein>
<dbReference type="OrthoDB" id="9796143at2"/>
<dbReference type="InterPro" id="IPR043425">
    <property type="entry name" value="NusG-like"/>
</dbReference>
<dbReference type="NCBIfam" id="NF033644">
    <property type="entry name" value="antiterm_UpxY"/>
    <property type="match status" value="1"/>
</dbReference>
<dbReference type="Proteomes" id="UP000244193">
    <property type="component" value="Chromosome"/>
</dbReference>
<sequence length="156" mass="17707">MPWFVIYTQARNEKKVARRLEQIGIEAYCPLLIQVRQWSDRKKKVETPLISSYVFVNVAENEREKVFEVPGVVRYLYWLGKPAVIRETEMQALKDSLDESVSNAEITGLKAGSSISIPHGPFRGKQGTVSQVNKNSVKIILEEMGIMVTLTKHETA</sequence>
<name>A0A2S0RAG8_9FLAO</name>
<dbReference type="SUPFAM" id="SSF50104">
    <property type="entry name" value="Translation proteins SH3-like domain"/>
    <property type="match status" value="1"/>
</dbReference>
<dbReference type="CDD" id="cd09895">
    <property type="entry name" value="NGN_SP_UpxY"/>
    <property type="match status" value="1"/>
</dbReference>
<dbReference type="InterPro" id="IPR036735">
    <property type="entry name" value="NGN_dom_sf"/>
</dbReference>
<reference evidence="5 6" key="1">
    <citation type="submission" date="2018-04" db="EMBL/GenBank/DDBJ databases">
        <title>Genome sequencing of Flavobacterium sp. HYN0048.</title>
        <authorList>
            <person name="Yi H."/>
            <person name="Baek C."/>
        </authorList>
    </citation>
    <scope>NUCLEOTIDE SEQUENCE [LARGE SCALE GENOMIC DNA]</scope>
    <source>
        <strain evidence="5 6">HYN0048</strain>
    </source>
</reference>
<organism evidence="5 6">
    <name type="scientific">Flavobacterium magnum</name>
    <dbReference type="NCBI Taxonomy" id="2162713"/>
    <lineage>
        <taxon>Bacteria</taxon>
        <taxon>Pseudomonadati</taxon>
        <taxon>Bacteroidota</taxon>
        <taxon>Flavobacteriia</taxon>
        <taxon>Flavobacteriales</taxon>
        <taxon>Flavobacteriaceae</taxon>
        <taxon>Flavobacterium</taxon>
    </lineage>
</organism>
<accession>A0A2S0RAG8</accession>